<protein>
    <submittedName>
        <fullName evidence="1">Uncharacterized protein</fullName>
    </submittedName>
</protein>
<dbReference type="Proteomes" id="UP000031668">
    <property type="component" value="Unassembled WGS sequence"/>
</dbReference>
<organism evidence="1 2">
    <name type="scientific">Thelohanellus kitauei</name>
    <name type="common">Myxosporean</name>
    <dbReference type="NCBI Taxonomy" id="669202"/>
    <lineage>
        <taxon>Eukaryota</taxon>
        <taxon>Metazoa</taxon>
        <taxon>Cnidaria</taxon>
        <taxon>Myxozoa</taxon>
        <taxon>Myxosporea</taxon>
        <taxon>Bivalvulida</taxon>
        <taxon>Platysporina</taxon>
        <taxon>Myxobolidae</taxon>
        <taxon>Thelohanellus</taxon>
    </lineage>
</organism>
<keyword evidence="2" id="KW-1185">Reference proteome</keyword>
<evidence type="ECO:0000313" key="1">
    <source>
        <dbReference type="EMBL" id="KII69895.1"/>
    </source>
</evidence>
<gene>
    <name evidence="1" type="ORF">RF11_05446</name>
</gene>
<dbReference type="EMBL" id="JWZT01002257">
    <property type="protein sequence ID" value="KII69895.1"/>
    <property type="molecule type" value="Genomic_DNA"/>
</dbReference>
<dbReference type="AlphaFoldDB" id="A0A0C2N0J5"/>
<proteinExistence type="predicted"/>
<evidence type="ECO:0000313" key="2">
    <source>
        <dbReference type="Proteomes" id="UP000031668"/>
    </source>
</evidence>
<comment type="caution">
    <text evidence="1">The sequence shown here is derived from an EMBL/GenBank/DDBJ whole genome shotgun (WGS) entry which is preliminary data.</text>
</comment>
<reference evidence="1 2" key="1">
    <citation type="journal article" date="2014" name="Genome Biol. Evol.">
        <title>The genome of the myxosporean Thelohanellus kitauei shows adaptations to nutrient acquisition within its fish host.</title>
        <authorList>
            <person name="Yang Y."/>
            <person name="Xiong J."/>
            <person name="Zhou Z."/>
            <person name="Huo F."/>
            <person name="Miao W."/>
            <person name="Ran C."/>
            <person name="Liu Y."/>
            <person name="Zhang J."/>
            <person name="Feng J."/>
            <person name="Wang M."/>
            <person name="Wang M."/>
            <person name="Wang L."/>
            <person name="Yao B."/>
        </authorList>
    </citation>
    <scope>NUCLEOTIDE SEQUENCE [LARGE SCALE GENOMIC DNA]</scope>
    <source>
        <strain evidence="1">Wuqing</strain>
    </source>
</reference>
<name>A0A0C2N0J5_THEKT</name>
<sequence>MATTLCFHEICGMLIDIVKIDKDNVQVRVQSIKESLKRFTSVLQPERRSFVVEIGCRIQLWRCSDNREPESTFEIRFISAKHGYHHVSEVLGIDKEWLNSLISDNG</sequence>
<accession>A0A0C2N0J5</accession>